<sequence>MPVPNPGHCKNLFTQMRSSTGTQEEVKLSERGETSHNAPKTGNLILKKKVFIYHVLAAHKAYMATDPSSLTVEQLWQYKQEKATPSAKLFTIMHLCGNRWCMNVDHYYISSKQYNNKQTACHWGLQLVNTIMGYNAVTRQSLLLMANHHLAKMTQATVASALELCMLMEWYVDTENDSGITEVPVMLQLDHCTTFYGLSKAT</sequence>
<feature type="compositionally biased region" description="Basic and acidic residues" evidence="1">
    <location>
        <begin position="24"/>
        <end position="34"/>
    </location>
</feature>
<dbReference type="InterPro" id="IPR044925">
    <property type="entry name" value="His-Me_finger_sf"/>
</dbReference>
<evidence type="ECO:0000259" key="2">
    <source>
        <dbReference type="Pfam" id="PF05551"/>
    </source>
</evidence>
<reference evidence="3 4" key="1">
    <citation type="journal article" date="2018" name="Mol. Biol. Evol.">
        <title>Broad Genomic Sampling Reveals a Smut Pathogenic Ancestry of the Fungal Clade Ustilaginomycotina.</title>
        <authorList>
            <person name="Kijpornyongpan T."/>
            <person name="Mondo S.J."/>
            <person name="Barry K."/>
            <person name="Sandor L."/>
            <person name="Lee J."/>
            <person name="Lipzen A."/>
            <person name="Pangilinan J."/>
            <person name="LaButti K."/>
            <person name="Hainaut M."/>
            <person name="Henrissat B."/>
            <person name="Grigoriev I.V."/>
            <person name="Spatafora J.W."/>
            <person name="Aime M.C."/>
        </authorList>
    </citation>
    <scope>NUCLEOTIDE SEQUENCE [LARGE SCALE GENOMIC DNA]</scope>
    <source>
        <strain evidence="3 4">MCA 3645</strain>
    </source>
</reference>
<dbReference type="Gene3D" id="3.90.75.10">
    <property type="entry name" value="Homing Intron 3 (I-ppo) Encoded Endonuclease, Chain A"/>
    <property type="match status" value="1"/>
</dbReference>
<dbReference type="InParanoid" id="A0A317XG54"/>
<proteinExistence type="predicted"/>
<dbReference type="OrthoDB" id="10497559at2759"/>
<dbReference type="AlphaFoldDB" id="A0A317XG54"/>
<dbReference type="Proteomes" id="UP000246740">
    <property type="component" value="Unassembled WGS sequence"/>
</dbReference>
<feature type="region of interest" description="Disordered" evidence="1">
    <location>
        <begin position="11"/>
        <end position="39"/>
    </location>
</feature>
<dbReference type="InterPro" id="IPR008704">
    <property type="entry name" value="Endonuclease_Zinc-binding_loop"/>
</dbReference>
<feature type="compositionally biased region" description="Polar residues" evidence="1">
    <location>
        <begin position="12"/>
        <end position="23"/>
    </location>
</feature>
<dbReference type="EMBL" id="KZ819247">
    <property type="protein sequence ID" value="PWY96872.1"/>
    <property type="molecule type" value="Genomic_DNA"/>
</dbReference>
<evidence type="ECO:0000313" key="4">
    <source>
        <dbReference type="Proteomes" id="UP000246740"/>
    </source>
</evidence>
<dbReference type="SUPFAM" id="SSF54060">
    <property type="entry name" value="His-Me finger endonucleases"/>
    <property type="match status" value="1"/>
</dbReference>
<evidence type="ECO:0000256" key="1">
    <source>
        <dbReference type="SAM" id="MobiDB-lite"/>
    </source>
</evidence>
<feature type="domain" description="Zinc-binding loop region of homing endonuclease" evidence="2">
    <location>
        <begin position="40"/>
        <end position="124"/>
    </location>
</feature>
<name>A0A317XG54_9BASI</name>
<evidence type="ECO:0000313" key="3">
    <source>
        <dbReference type="EMBL" id="PWY96872.1"/>
    </source>
</evidence>
<keyword evidence="4" id="KW-1185">Reference proteome</keyword>
<organism evidence="3 4">
    <name type="scientific">Testicularia cyperi</name>
    <dbReference type="NCBI Taxonomy" id="1882483"/>
    <lineage>
        <taxon>Eukaryota</taxon>
        <taxon>Fungi</taxon>
        <taxon>Dikarya</taxon>
        <taxon>Basidiomycota</taxon>
        <taxon>Ustilaginomycotina</taxon>
        <taxon>Ustilaginomycetes</taxon>
        <taxon>Ustilaginales</taxon>
        <taxon>Anthracoideaceae</taxon>
        <taxon>Testicularia</taxon>
    </lineage>
</organism>
<dbReference type="Pfam" id="PF05551">
    <property type="entry name" value="zf-His_Me_endon"/>
    <property type="match status" value="1"/>
</dbReference>
<protein>
    <recommendedName>
        <fullName evidence="2">Zinc-binding loop region of homing endonuclease domain-containing protein</fullName>
    </recommendedName>
</protein>
<accession>A0A317XG54</accession>
<gene>
    <name evidence="3" type="ORF">BCV70DRAFT_209043</name>
</gene>
<dbReference type="InterPro" id="IPR044930">
    <property type="entry name" value="Homing_endonuclease_His-Me"/>
</dbReference>
<dbReference type="GO" id="GO:0004519">
    <property type="term" value="F:endonuclease activity"/>
    <property type="evidence" value="ECO:0007669"/>
    <property type="project" value="InterPro"/>
</dbReference>